<name>A0ABV6CQ08_9SPHN</name>
<dbReference type="SUPFAM" id="SSF53756">
    <property type="entry name" value="UDP-Glycosyltransferase/glycogen phosphorylase"/>
    <property type="match status" value="1"/>
</dbReference>
<organism evidence="1 2">
    <name type="scientific">Novosphingobium soli</name>
    <dbReference type="NCBI Taxonomy" id="574956"/>
    <lineage>
        <taxon>Bacteria</taxon>
        <taxon>Pseudomonadati</taxon>
        <taxon>Pseudomonadota</taxon>
        <taxon>Alphaproteobacteria</taxon>
        <taxon>Sphingomonadales</taxon>
        <taxon>Sphingomonadaceae</taxon>
        <taxon>Novosphingobium</taxon>
    </lineage>
</organism>
<protein>
    <submittedName>
        <fullName evidence="1">Glycosyltransferase</fullName>
    </submittedName>
</protein>
<dbReference type="PANTHER" id="PTHR12526">
    <property type="entry name" value="GLYCOSYLTRANSFERASE"/>
    <property type="match status" value="1"/>
</dbReference>
<dbReference type="RefSeq" id="WP_379485677.1">
    <property type="nucleotide sequence ID" value="NZ_JBHLWK010000001.1"/>
</dbReference>
<dbReference type="EMBL" id="JBHLWK010000001">
    <property type="protein sequence ID" value="MFC0202810.1"/>
    <property type="molecule type" value="Genomic_DNA"/>
</dbReference>
<gene>
    <name evidence="1" type="ORF">ACFFJC_00830</name>
</gene>
<dbReference type="Pfam" id="PF13692">
    <property type="entry name" value="Glyco_trans_1_4"/>
    <property type="match status" value="1"/>
</dbReference>
<accession>A0ABV6CQ08</accession>
<reference evidence="1 2" key="1">
    <citation type="submission" date="2024-09" db="EMBL/GenBank/DDBJ databases">
        <authorList>
            <person name="Sun Q."/>
            <person name="Mori K."/>
        </authorList>
    </citation>
    <scope>NUCLEOTIDE SEQUENCE [LARGE SCALE GENOMIC DNA]</scope>
    <source>
        <strain evidence="1 2">CCM 7706</strain>
    </source>
</reference>
<dbReference type="PANTHER" id="PTHR12526:SF600">
    <property type="entry name" value="GLYCOSYL TRANSFERASE GROUP 1"/>
    <property type="match status" value="1"/>
</dbReference>
<dbReference type="Proteomes" id="UP001589798">
    <property type="component" value="Unassembled WGS sequence"/>
</dbReference>
<comment type="caution">
    <text evidence="1">The sequence shown here is derived from an EMBL/GenBank/DDBJ whole genome shotgun (WGS) entry which is preliminary data.</text>
</comment>
<proteinExistence type="predicted"/>
<evidence type="ECO:0000313" key="2">
    <source>
        <dbReference type="Proteomes" id="UP001589798"/>
    </source>
</evidence>
<evidence type="ECO:0000313" key="1">
    <source>
        <dbReference type="EMBL" id="MFC0202810.1"/>
    </source>
</evidence>
<dbReference type="Gene3D" id="3.40.50.2000">
    <property type="entry name" value="Glycogen Phosphorylase B"/>
    <property type="match status" value="2"/>
</dbReference>
<keyword evidence="2" id="KW-1185">Reference proteome</keyword>
<sequence>MSIEAARANDLRHGIAMPFLALARMIGPAGRRAASAPASASEAAKPATQGHVLFVSRQRIIGRTNGSSAYLLDLAAAVRRAGFTPHLIQPSPDLMGRWPVMRLRPEMKAFETHRIRGVARLGSWVVTKDPGVCTDALRGLAVRAIARLGLEWRWLADRPRPYAIASAWTADDHEFVCSRAMPEAGIVIADYAFQAEAFDSLPGRRTAIIMHDLFHSRSAGANGRDSVVQLDRSSEIALLSRAEAVIAIQADEAHFVADHVPGTRPILAPMAVAPVREPQPGESRRLLFVGSNTAPNVVGLKWLFEAVWPRLQARTSGCRLDVVGSVAAGFTGSVPAGVAFHGLVDDLSPFYTRAGVVVSPLTFGSGLKIKLVEALAHGKPVVATSVTLQGVEAQCAQAVLCADDPALFADAILSLDEPERRNELGIAALRAAREHFSPEVCHAQFVAWLSERPHDGAATCRVAP</sequence>